<proteinExistence type="predicted"/>
<dbReference type="RefSeq" id="WP_346758381.1">
    <property type="nucleotide sequence ID" value="NZ_JAUJEB010000001.1"/>
</dbReference>
<evidence type="ECO:0000313" key="1">
    <source>
        <dbReference type="EMBL" id="MDN5213065.1"/>
    </source>
</evidence>
<name>A0ABT8L8H7_9BACT</name>
<dbReference type="EMBL" id="JAUJEB010000001">
    <property type="protein sequence ID" value="MDN5213065.1"/>
    <property type="molecule type" value="Genomic_DNA"/>
</dbReference>
<keyword evidence="2" id="KW-1185">Reference proteome</keyword>
<comment type="caution">
    <text evidence="1">The sequence shown here is derived from an EMBL/GenBank/DDBJ whole genome shotgun (WGS) entry which is preliminary data.</text>
</comment>
<gene>
    <name evidence="1" type="ORF">QQ020_13445</name>
</gene>
<organism evidence="1 2">
    <name type="scientific">Agaribacillus aureus</name>
    <dbReference type="NCBI Taxonomy" id="3051825"/>
    <lineage>
        <taxon>Bacteria</taxon>
        <taxon>Pseudomonadati</taxon>
        <taxon>Bacteroidota</taxon>
        <taxon>Cytophagia</taxon>
        <taxon>Cytophagales</taxon>
        <taxon>Splendidivirgaceae</taxon>
        <taxon>Agaribacillus</taxon>
    </lineage>
</organism>
<evidence type="ECO:0000313" key="2">
    <source>
        <dbReference type="Proteomes" id="UP001172083"/>
    </source>
</evidence>
<protein>
    <submittedName>
        <fullName evidence="1">Uncharacterized protein</fullName>
    </submittedName>
</protein>
<sequence>MMAAQPQKAHNPKNFELKPLSKEGLGSALEKAGKYRLLNEPMLAESICLDILGVDPDNQQATIELLLALTDQFSPGSTKTAKRALELAKGFSSEYLQHYYSGIVHERQGTVALKSNVPGCEFDAYEWYVEAMELYEKSEAVMPSGKEDPLLRWNTCARIINDHNLVPRPPDDGVQLLE</sequence>
<reference evidence="1" key="1">
    <citation type="submission" date="2023-06" db="EMBL/GenBank/DDBJ databases">
        <title>Genomic of Agaribacillus aureum.</title>
        <authorList>
            <person name="Wang G."/>
        </authorList>
    </citation>
    <scope>NUCLEOTIDE SEQUENCE</scope>
    <source>
        <strain evidence="1">BMA12</strain>
    </source>
</reference>
<accession>A0ABT8L8H7</accession>
<dbReference type="Proteomes" id="UP001172083">
    <property type="component" value="Unassembled WGS sequence"/>
</dbReference>